<evidence type="ECO:0000256" key="1">
    <source>
        <dbReference type="ARBA" id="ARBA00022729"/>
    </source>
</evidence>
<protein>
    <recommendedName>
        <fullName evidence="5">Ig-like domain-containing protein</fullName>
    </recommendedName>
</protein>
<proteinExistence type="predicted"/>
<dbReference type="GO" id="GO:0004888">
    <property type="term" value="F:transmembrane signaling receptor activity"/>
    <property type="evidence" value="ECO:0007669"/>
    <property type="project" value="TreeGrafter"/>
</dbReference>
<dbReference type="PANTHER" id="PTHR11481">
    <property type="entry name" value="IMMUNOGLOBULIN FC RECEPTOR"/>
    <property type="match status" value="1"/>
</dbReference>
<dbReference type="GO" id="GO:0007166">
    <property type="term" value="P:cell surface receptor signaling pathway"/>
    <property type="evidence" value="ECO:0007669"/>
    <property type="project" value="TreeGrafter"/>
</dbReference>
<dbReference type="GO" id="GO:0006955">
    <property type="term" value="P:immune response"/>
    <property type="evidence" value="ECO:0007669"/>
    <property type="project" value="TreeGrafter"/>
</dbReference>
<accession>A0AAV9SP98</accession>
<dbReference type="InterPro" id="IPR036179">
    <property type="entry name" value="Ig-like_dom_sf"/>
</dbReference>
<sequence>MDFTSICLAVAATLSIQPDRRQFFRYEAFNLSCTVSGSFSGWKVMRNASEMFSPCEEWGRPNRSSCINRSVYKSDSGLYWCQSEQGECSNILNITINTGVVILESPALPVMVGDNVTLRCSYKERYASNSSSDFLAAFYSNGKFIGKESAGKMILKNVLMSNKGFYKCQHPDKGESLESWLEVKGNYLLQHIIV</sequence>
<dbReference type="EMBL" id="JAHHUM010000047">
    <property type="protein sequence ID" value="KAK5623150.1"/>
    <property type="molecule type" value="Genomic_DNA"/>
</dbReference>
<organism evidence="3 4">
    <name type="scientific">Crenichthys baileyi</name>
    <name type="common">White River springfish</name>
    <dbReference type="NCBI Taxonomy" id="28760"/>
    <lineage>
        <taxon>Eukaryota</taxon>
        <taxon>Metazoa</taxon>
        <taxon>Chordata</taxon>
        <taxon>Craniata</taxon>
        <taxon>Vertebrata</taxon>
        <taxon>Euteleostomi</taxon>
        <taxon>Actinopterygii</taxon>
        <taxon>Neopterygii</taxon>
        <taxon>Teleostei</taxon>
        <taxon>Neoteleostei</taxon>
        <taxon>Acanthomorphata</taxon>
        <taxon>Ovalentaria</taxon>
        <taxon>Atherinomorphae</taxon>
        <taxon>Cyprinodontiformes</taxon>
        <taxon>Goodeidae</taxon>
        <taxon>Crenichthys</taxon>
    </lineage>
</organism>
<keyword evidence="1" id="KW-0732">Signal</keyword>
<dbReference type="Gene3D" id="2.60.40.10">
    <property type="entry name" value="Immunoglobulins"/>
    <property type="match status" value="2"/>
</dbReference>
<name>A0AAV9SP98_9TELE</name>
<evidence type="ECO:0000313" key="3">
    <source>
        <dbReference type="EMBL" id="KAK5623150.1"/>
    </source>
</evidence>
<dbReference type="SUPFAM" id="SSF48726">
    <property type="entry name" value="Immunoglobulin"/>
    <property type="match status" value="2"/>
</dbReference>
<dbReference type="GO" id="GO:0009897">
    <property type="term" value="C:external side of plasma membrane"/>
    <property type="evidence" value="ECO:0007669"/>
    <property type="project" value="TreeGrafter"/>
</dbReference>
<evidence type="ECO:0000256" key="2">
    <source>
        <dbReference type="ARBA" id="ARBA00023157"/>
    </source>
</evidence>
<keyword evidence="4" id="KW-1185">Reference proteome</keyword>
<evidence type="ECO:0000313" key="4">
    <source>
        <dbReference type="Proteomes" id="UP001311232"/>
    </source>
</evidence>
<keyword evidence="2" id="KW-1015">Disulfide bond</keyword>
<dbReference type="Proteomes" id="UP001311232">
    <property type="component" value="Unassembled WGS sequence"/>
</dbReference>
<dbReference type="PANTHER" id="PTHR11481:SF64">
    <property type="entry name" value="FC RECEPTOR-LIKE PROTEIN 4"/>
    <property type="match status" value="1"/>
</dbReference>
<dbReference type="InterPro" id="IPR050488">
    <property type="entry name" value="Ig_Fc_receptor"/>
</dbReference>
<dbReference type="Pfam" id="PF13895">
    <property type="entry name" value="Ig_2"/>
    <property type="match status" value="1"/>
</dbReference>
<dbReference type="InterPro" id="IPR013783">
    <property type="entry name" value="Ig-like_fold"/>
</dbReference>
<evidence type="ECO:0008006" key="5">
    <source>
        <dbReference type="Google" id="ProtNLM"/>
    </source>
</evidence>
<dbReference type="AlphaFoldDB" id="A0AAV9SP98"/>
<reference evidence="3 4" key="1">
    <citation type="submission" date="2021-06" db="EMBL/GenBank/DDBJ databases">
        <authorList>
            <person name="Palmer J.M."/>
        </authorList>
    </citation>
    <scope>NUCLEOTIDE SEQUENCE [LARGE SCALE GENOMIC DNA]</scope>
    <source>
        <strain evidence="3 4">MEX-2019</strain>
        <tissue evidence="3">Muscle</tissue>
    </source>
</reference>
<comment type="caution">
    <text evidence="3">The sequence shown here is derived from an EMBL/GenBank/DDBJ whole genome shotgun (WGS) entry which is preliminary data.</text>
</comment>
<gene>
    <name evidence="3" type="ORF">CRENBAI_018916</name>
</gene>